<dbReference type="GO" id="GO:0006304">
    <property type="term" value="P:DNA modification"/>
    <property type="evidence" value="ECO:0007669"/>
    <property type="project" value="InterPro"/>
</dbReference>
<evidence type="ECO:0000259" key="1">
    <source>
        <dbReference type="PROSITE" id="PS51192"/>
    </source>
</evidence>
<dbReference type="RefSeq" id="WP_091818711.1">
    <property type="nucleotide sequence ID" value="NZ_FNCQ01000016.1"/>
</dbReference>
<sequence length="810" mass="94069">MNEAQTRFNKIDPKLRDAGWGIVPGSNILVEQSAYIAPGRITTTGNKNPKKADYILEYKGMKLAVIEAKSDEKDVSEGVAQAKLYADALKIRYTYSTNGDEIWFIDMGVKNSKGEYIIPSKEFDTDNFPTPQDLWQMTFPEENPWRDKFNLCALNRSGGRQPRYYQEIAIKNVLEAVAKQRNRILLTMATGTGKTYTAFQICWKLTQTKWNTKGIERAPRILFIADRNILANQAINDFDQFPEDAMCRVTPKELKKNNYKVPTARNLYFTIFQTMMTSPNAQKAEEQGIKLPEGSDDQPYYMQYERDFFDFIIIDECHRGGANDESEWRKLMEYFDSAYQLGMTATPRRKDNANTYAYFGEPVYSYSLKQGIEDGFLVPFRVDISTSNIDDYQWEEGDIVKSGEIDPEKVYSESDFYNGRIQIKERDEHRVQEFLNKIDPDEKSIIFCATQKHAMIVRDMVNKHKKRPANNYCERVTADDGEVGEKTLRTFQDNEKLLPTILTTSYKLSTGVDARNVRNIVLMRPVQNMVEFKQIIGRGTRLFDKKYYFTIYDFVGACNMFKDPDWDGDTYCPICGNWPCTCMKKKPGESPETPHVARDHWVCPVCGNLPCTCDGSKRNLIDIKLSNGRRLSLETTWEQKIFFGDEFVNLDEYVKKLFGRIPEFFSDADDLREKWSNPETREKLLQTLDEAGFAEEKLLLLKNMLKMQKCDLLDVLEYIAYNSTPIERAKRVELVKKQYVDALNKEQREFDDLILEYYASNGFRELGSDKLKTFINIKFNSMRDAKEKLNMSVSDIRAHYFELQRRLYSA</sequence>
<dbReference type="Pfam" id="PF08463">
    <property type="entry name" value="EcoEI_R_C"/>
    <property type="match status" value="1"/>
</dbReference>
<dbReference type="InterPro" id="IPR050742">
    <property type="entry name" value="Helicase_Restrict-Modif_Enz"/>
</dbReference>
<dbReference type="EMBL" id="FNCQ01000016">
    <property type="protein sequence ID" value="SDH07760.1"/>
    <property type="molecule type" value="Genomic_DNA"/>
</dbReference>
<dbReference type="InterPro" id="IPR027417">
    <property type="entry name" value="P-loop_NTPase"/>
</dbReference>
<dbReference type="InterPro" id="IPR013670">
    <property type="entry name" value="EcoEI_R_C_dom"/>
</dbReference>
<dbReference type="GO" id="GO:0016787">
    <property type="term" value="F:hydrolase activity"/>
    <property type="evidence" value="ECO:0007669"/>
    <property type="project" value="InterPro"/>
</dbReference>
<dbReference type="PANTHER" id="PTHR47396:SF1">
    <property type="entry name" value="ATP-DEPENDENT HELICASE IRC3-RELATED"/>
    <property type="match status" value="1"/>
</dbReference>
<dbReference type="Pfam" id="PF04851">
    <property type="entry name" value="ResIII"/>
    <property type="match status" value="1"/>
</dbReference>
<feature type="domain" description="Helicase ATP-binding" evidence="1">
    <location>
        <begin position="175"/>
        <end position="365"/>
    </location>
</feature>
<dbReference type="Gene3D" id="3.40.50.300">
    <property type="entry name" value="P-loop containing nucleotide triphosphate hydrolases"/>
    <property type="match status" value="2"/>
</dbReference>
<dbReference type="AlphaFoldDB" id="A0A1G7ZI52"/>
<evidence type="ECO:0000313" key="3">
    <source>
        <dbReference type="Proteomes" id="UP000198779"/>
    </source>
</evidence>
<organism evidence="2 3">
    <name type="scientific">Prevotella communis</name>
    <dbReference type="NCBI Taxonomy" id="2913614"/>
    <lineage>
        <taxon>Bacteria</taxon>
        <taxon>Pseudomonadati</taxon>
        <taxon>Bacteroidota</taxon>
        <taxon>Bacteroidia</taxon>
        <taxon>Bacteroidales</taxon>
        <taxon>Prevotellaceae</taxon>
        <taxon>Prevotella</taxon>
    </lineage>
</organism>
<dbReference type="InterPro" id="IPR014001">
    <property type="entry name" value="Helicase_ATP-bd"/>
</dbReference>
<protein>
    <submittedName>
        <fullName evidence="2">Type I restriction enzyme, R subunit</fullName>
    </submittedName>
</protein>
<dbReference type="PROSITE" id="PS51192">
    <property type="entry name" value="HELICASE_ATP_BIND_1"/>
    <property type="match status" value="1"/>
</dbReference>
<dbReference type="InterPro" id="IPR006935">
    <property type="entry name" value="Helicase/UvrB_N"/>
</dbReference>
<dbReference type="SMART" id="SM00487">
    <property type="entry name" value="DEXDc"/>
    <property type="match status" value="1"/>
</dbReference>
<dbReference type="SUPFAM" id="SSF52540">
    <property type="entry name" value="P-loop containing nucleoside triphosphate hydrolases"/>
    <property type="match status" value="2"/>
</dbReference>
<proteinExistence type="predicted"/>
<dbReference type="Pfam" id="PF00271">
    <property type="entry name" value="Helicase_C"/>
    <property type="match status" value="1"/>
</dbReference>
<reference evidence="3" key="1">
    <citation type="submission" date="2016-10" db="EMBL/GenBank/DDBJ databases">
        <authorList>
            <person name="Varghese N."/>
            <person name="Submissions S."/>
        </authorList>
    </citation>
    <scope>NUCLEOTIDE SEQUENCE [LARGE SCALE GENOMIC DNA]</scope>
    <source>
        <strain evidence="3">BP1-148</strain>
    </source>
</reference>
<dbReference type="CDD" id="cd18032">
    <property type="entry name" value="DEXHc_RE_I_III_res"/>
    <property type="match status" value="1"/>
</dbReference>
<accession>A0A1G7ZI52</accession>
<dbReference type="NCBIfam" id="NF046051">
    <property type="entry name" value="restrict_EcoAI"/>
    <property type="match status" value="1"/>
</dbReference>
<dbReference type="GO" id="GO:0003677">
    <property type="term" value="F:DNA binding"/>
    <property type="evidence" value="ECO:0007669"/>
    <property type="project" value="InterPro"/>
</dbReference>
<evidence type="ECO:0000313" key="2">
    <source>
        <dbReference type="EMBL" id="SDH07760.1"/>
    </source>
</evidence>
<dbReference type="PANTHER" id="PTHR47396">
    <property type="entry name" value="TYPE I RESTRICTION ENZYME ECOKI R PROTEIN"/>
    <property type="match status" value="1"/>
</dbReference>
<dbReference type="GO" id="GO:0005829">
    <property type="term" value="C:cytosol"/>
    <property type="evidence" value="ECO:0007669"/>
    <property type="project" value="TreeGrafter"/>
</dbReference>
<keyword evidence="3" id="KW-1185">Reference proteome</keyword>
<name>A0A1G7ZI52_9BACT</name>
<gene>
    <name evidence="2" type="ORF">SAMN04487901_1161</name>
</gene>
<dbReference type="STRING" id="645274.SAMN04487901_1161"/>
<dbReference type="InterPro" id="IPR001650">
    <property type="entry name" value="Helicase_C-like"/>
</dbReference>
<dbReference type="Proteomes" id="UP000198779">
    <property type="component" value="Unassembled WGS sequence"/>
</dbReference>
<dbReference type="Gene3D" id="3.90.1570.30">
    <property type="match status" value="1"/>
</dbReference>
<dbReference type="GO" id="GO:0005524">
    <property type="term" value="F:ATP binding"/>
    <property type="evidence" value="ECO:0007669"/>
    <property type="project" value="InterPro"/>
</dbReference>